<evidence type="ECO:0000256" key="1">
    <source>
        <dbReference type="ARBA" id="ARBA00004651"/>
    </source>
</evidence>
<reference evidence="9 10" key="1">
    <citation type="submission" date="2023-07" db="EMBL/GenBank/DDBJ databases">
        <title>Sorghum-associated microbial communities from plants grown in Nebraska, USA.</title>
        <authorList>
            <person name="Schachtman D."/>
        </authorList>
    </citation>
    <scope>NUCLEOTIDE SEQUENCE [LARGE SCALE GENOMIC DNA]</scope>
    <source>
        <strain evidence="9 10">BE211</strain>
    </source>
</reference>
<name>A0ABU1U1H0_9BACL</name>
<keyword evidence="5 7" id="KW-1133">Transmembrane helix</keyword>
<evidence type="ECO:0000259" key="8">
    <source>
        <dbReference type="PROSITE" id="PS50928"/>
    </source>
</evidence>
<evidence type="ECO:0000256" key="5">
    <source>
        <dbReference type="ARBA" id="ARBA00022989"/>
    </source>
</evidence>
<evidence type="ECO:0000256" key="7">
    <source>
        <dbReference type="RuleBase" id="RU363032"/>
    </source>
</evidence>
<dbReference type="SUPFAM" id="SSF161098">
    <property type="entry name" value="MetI-like"/>
    <property type="match status" value="1"/>
</dbReference>
<dbReference type="Proteomes" id="UP001258181">
    <property type="component" value="Unassembled WGS sequence"/>
</dbReference>
<organism evidence="9 10">
    <name type="scientific">Fictibacillus barbaricus</name>
    <dbReference type="NCBI Taxonomy" id="182136"/>
    <lineage>
        <taxon>Bacteria</taxon>
        <taxon>Bacillati</taxon>
        <taxon>Bacillota</taxon>
        <taxon>Bacilli</taxon>
        <taxon>Bacillales</taxon>
        <taxon>Fictibacillaceae</taxon>
        <taxon>Fictibacillus</taxon>
    </lineage>
</organism>
<feature type="transmembrane region" description="Helical" evidence="7">
    <location>
        <begin position="84"/>
        <end position="108"/>
    </location>
</feature>
<feature type="transmembrane region" description="Helical" evidence="7">
    <location>
        <begin position="254"/>
        <end position="274"/>
    </location>
</feature>
<keyword evidence="2 7" id="KW-0813">Transport</keyword>
<dbReference type="RefSeq" id="WP_310258794.1">
    <property type="nucleotide sequence ID" value="NZ_JAVDWA010000003.1"/>
</dbReference>
<keyword evidence="4 7" id="KW-0812">Transmembrane</keyword>
<comment type="subcellular location">
    <subcellularLocation>
        <location evidence="1 7">Cell membrane</location>
        <topology evidence="1 7">Multi-pass membrane protein</topology>
    </subcellularLocation>
</comment>
<accession>A0ABU1U1H0</accession>
<feature type="transmembrane region" description="Helical" evidence="7">
    <location>
        <begin position="120"/>
        <end position="144"/>
    </location>
</feature>
<keyword evidence="10" id="KW-1185">Reference proteome</keyword>
<dbReference type="EMBL" id="JAVDWA010000003">
    <property type="protein sequence ID" value="MDR7073293.1"/>
    <property type="molecule type" value="Genomic_DNA"/>
</dbReference>
<evidence type="ECO:0000256" key="6">
    <source>
        <dbReference type="ARBA" id="ARBA00023136"/>
    </source>
</evidence>
<evidence type="ECO:0000256" key="2">
    <source>
        <dbReference type="ARBA" id="ARBA00022448"/>
    </source>
</evidence>
<keyword evidence="6 7" id="KW-0472">Membrane</keyword>
<comment type="caution">
    <text evidence="9">The sequence shown here is derived from an EMBL/GenBank/DDBJ whole genome shotgun (WGS) entry which is preliminary data.</text>
</comment>
<sequence>MSMNGREKITNKKRLKPAKIVWQVIVYLLLITGAIVMLIPFFWMLSTSLKESFQVFSFPPKWIPDPIKWDNYVLTFNSLPFGKWLVNTVIITASTIVGTLLSCTIVAYGFARFRARGRNVLFLVMLATMMLPSAVTMIPVFYLFKSLGWINTFYPLIVPAFFGNAFFIFLLRQFYMSIPTELEDAAKIDGLGTVGILWRIIVPLTMPALTTVAIFQFNGAWNDFMGPLLYLSKPDLYTLALGINFFKSQNDVQWNYLMAASLVTMLPSLILFFVGQKYFIEGISLSGGIKG</sequence>
<gene>
    <name evidence="9" type="ORF">J2X07_002279</name>
</gene>
<proteinExistence type="inferred from homology"/>
<dbReference type="InterPro" id="IPR000515">
    <property type="entry name" value="MetI-like"/>
</dbReference>
<feature type="transmembrane region" description="Helical" evidence="7">
    <location>
        <begin position="20"/>
        <end position="43"/>
    </location>
</feature>
<dbReference type="PANTHER" id="PTHR43744:SF6">
    <property type="entry name" value="ABC TRANSPORTER PERMEASE PROTEIN YESQ-RELATED"/>
    <property type="match status" value="1"/>
</dbReference>
<dbReference type="PANTHER" id="PTHR43744">
    <property type="entry name" value="ABC TRANSPORTER PERMEASE PROTEIN MG189-RELATED-RELATED"/>
    <property type="match status" value="1"/>
</dbReference>
<dbReference type="Gene3D" id="1.10.3720.10">
    <property type="entry name" value="MetI-like"/>
    <property type="match status" value="1"/>
</dbReference>
<keyword evidence="3" id="KW-1003">Cell membrane</keyword>
<evidence type="ECO:0000256" key="4">
    <source>
        <dbReference type="ARBA" id="ARBA00022692"/>
    </source>
</evidence>
<feature type="domain" description="ABC transmembrane type-1" evidence="8">
    <location>
        <begin position="85"/>
        <end position="275"/>
    </location>
</feature>
<comment type="similarity">
    <text evidence="7">Belongs to the binding-protein-dependent transport system permease family.</text>
</comment>
<evidence type="ECO:0000256" key="3">
    <source>
        <dbReference type="ARBA" id="ARBA00022475"/>
    </source>
</evidence>
<feature type="transmembrane region" description="Helical" evidence="7">
    <location>
        <begin position="196"/>
        <end position="217"/>
    </location>
</feature>
<evidence type="ECO:0000313" key="9">
    <source>
        <dbReference type="EMBL" id="MDR7073293.1"/>
    </source>
</evidence>
<dbReference type="PROSITE" id="PS50928">
    <property type="entry name" value="ABC_TM1"/>
    <property type="match status" value="1"/>
</dbReference>
<dbReference type="CDD" id="cd06261">
    <property type="entry name" value="TM_PBP2"/>
    <property type="match status" value="1"/>
</dbReference>
<evidence type="ECO:0000313" key="10">
    <source>
        <dbReference type="Proteomes" id="UP001258181"/>
    </source>
</evidence>
<feature type="transmembrane region" description="Helical" evidence="7">
    <location>
        <begin position="156"/>
        <end position="175"/>
    </location>
</feature>
<dbReference type="InterPro" id="IPR035906">
    <property type="entry name" value="MetI-like_sf"/>
</dbReference>
<protein>
    <submittedName>
        <fullName evidence="9">ABC-type glycerol-3-phosphate transport system permease component</fullName>
    </submittedName>
</protein>
<dbReference type="Pfam" id="PF00528">
    <property type="entry name" value="BPD_transp_1"/>
    <property type="match status" value="1"/>
</dbReference>